<evidence type="ECO:0000256" key="21">
    <source>
        <dbReference type="SAM" id="SignalP"/>
    </source>
</evidence>
<keyword evidence="6 17" id="KW-0547">Nucleotide-binding</keyword>
<dbReference type="PANTHER" id="PTHR24416:SF604">
    <property type="entry name" value="RECEPTOR PROTEIN-TYROSINE KINASE"/>
    <property type="match status" value="1"/>
</dbReference>
<dbReference type="PROSITE" id="PS00107">
    <property type="entry name" value="PROTEIN_KINASE_ATP"/>
    <property type="match status" value="1"/>
</dbReference>
<dbReference type="Pfam" id="PF00629">
    <property type="entry name" value="MAM"/>
    <property type="match status" value="2"/>
</dbReference>
<dbReference type="SMART" id="SM00192">
    <property type="entry name" value="LDLa"/>
    <property type="match status" value="1"/>
</dbReference>
<name>A0A8I6TM80_CIMLE</name>
<evidence type="ECO:0000313" key="25">
    <source>
        <dbReference type="Proteomes" id="UP000494040"/>
    </source>
</evidence>
<dbReference type="InterPro" id="IPR011009">
    <property type="entry name" value="Kinase-like_dom_sf"/>
</dbReference>
<evidence type="ECO:0000256" key="15">
    <source>
        <dbReference type="ARBA" id="ARBA00051243"/>
    </source>
</evidence>
<dbReference type="InterPro" id="IPR000719">
    <property type="entry name" value="Prot_kinase_dom"/>
</dbReference>
<feature type="domain" description="Protein kinase" evidence="22">
    <location>
        <begin position="915"/>
        <end position="1191"/>
    </location>
</feature>
<evidence type="ECO:0000256" key="3">
    <source>
        <dbReference type="ARBA" id="ARBA00022679"/>
    </source>
</evidence>
<evidence type="ECO:0000256" key="8">
    <source>
        <dbReference type="ARBA" id="ARBA00022840"/>
    </source>
</evidence>
<keyword evidence="9 20" id="KW-1133">Transmembrane helix</keyword>
<comment type="subcellular location">
    <subcellularLocation>
        <location evidence="1">Cell membrane</location>
        <topology evidence="1">Single-pass type I membrane protein</topology>
    </subcellularLocation>
</comment>
<keyword evidence="11" id="KW-0829">Tyrosine-protein kinase</keyword>
<keyword evidence="25" id="KW-1185">Reference proteome</keyword>
<dbReference type="GO" id="GO:0007169">
    <property type="term" value="P:cell surface receptor protein tyrosine kinase signaling pathway"/>
    <property type="evidence" value="ECO:0007669"/>
    <property type="project" value="InterPro"/>
</dbReference>
<dbReference type="Pfam" id="PF07714">
    <property type="entry name" value="PK_Tyr_Ser-Thr"/>
    <property type="match status" value="1"/>
</dbReference>
<dbReference type="InterPro" id="IPR002011">
    <property type="entry name" value="Tyr_kinase_rcpt_2_CS"/>
</dbReference>
<evidence type="ECO:0000256" key="9">
    <source>
        <dbReference type="ARBA" id="ARBA00022989"/>
    </source>
</evidence>
<dbReference type="CTD" id="238"/>
<dbReference type="CDD" id="cd00112">
    <property type="entry name" value="LDLa"/>
    <property type="match status" value="1"/>
</dbReference>
<dbReference type="PROSITE" id="PS50011">
    <property type="entry name" value="PROTEIN_KINASE_DOM"/>
    <property type="match status" value="1"/>
</dbReference>
<dbReference type="PANTHER" id="PTHR24416">
    <property type="entry name" value="TYROSINE-PROTEIN KINASE RECEPTOR"/>
    <property type="match status" value="1"/>
</dbReference>
<keyword evidence="13 18" id="KW-0675">Receptor</keyword>
<dbReference type="GO" id="GO:0045664">
    <property type="term" value="P:regulation of neuron differentiation"/>
    <property type="evidence" value="ECO:0007669"/>
    <property type="project" value="TreeGrafter"/>
</dbReference>
<evidence type="ECO:0000256" key="7">
    <source>
        <dbReference type="ARBA" id="ARBA00022777"/>
    </source>
</evidence>
<dbReference type="SMART" id="SM00137">
    <property type="entry name" value="MAM"/>
    <property type="match status" value="1"/>
</dbReference>
<dbReference type="InterPro" id="IPR013320">
    <property type="entry name" value="ConA-like_dom_sf"/>
</dbReference>
<feature type="region of interest" description="Disordered" evidence="19">
    <location>
        <begin position="1247"/>
        <end position="1289"/>
    </location>
</feature>
<dbReference type="FunFam" id="1.10.510.10:FF:000113">
    <property type="entry name" value="Tyrosine-protein kinase receptor"/>
    <property type="match status" value="1"/>
</dbReference>
<dbReference type="Gene3D" id="1.10.510.10">
    <property type="entry name" value="Transferase(Phosphotransferase) domain 1"/>
    <property type="match status" value="1"/>
</dbReference>
<dbReference type="InterPro" id="IPR023415">
    <property type="entry name" value="LDLR_class-A_CS"/>
</dbReference>
<evidence type="ECO:0000256" key="20">
    <source>
        <dbReference type="SAM" id="Phobius"/>
    </source>
</evidence>
<dbReference type="OrthoDB" id="73209at2759"/>
<dbReference type="SUPFAM" id="SSF57424">
    <property type="entry name" value="LDL receptor-like module"/>
    <property type="match status" value="1"/>
</dbReference>
<feature type="chain" id="PRO_5035103599" description="Tyrosine-protein kinase receptor" evidence="21">
    <location>
        <begin position="24"/>
        <end position="1307"/>
    </location>
</feature>
<dbReference type="Gene3D" id="2.60.120.200">
    <property type="match status" value="2"/>
</dbReference>
<keyword evidence="12 16" id="KW-1015">Disulfide bond</keyword>
<dbReference type="InterPro" id="IPR001245">
    <property type="entry name" value="Ser-Thr/Tyr_kinase_cat_dom"/>
</dbReference>
<evidence type="ECO:0000256" key="19">
    <source>
        <dbReference type="SAM" id="MobiDB-lite"/>
    </source>
</evidence>
<dbReference type="RefSeq" id="XP_024082781.1">
    <property type="nucleotide sequence ID" value="XM_024227013.1"/>
</dbReference>
<dbReference type="Gene3D" id="3.30.200.20">
    <property type="entry name" value="Phosphorylase Kinase, domain 1"/>
    <property type="match status" value="1"/>
</dbReference>
<dbReference type="GeneID" id="106665745"/>
<proteinExistence type="inferred from homology"/>
<feature type="binding site" evidence="17">
    <location>
        <position position="949"/>
    </location>
    <ligand>
        <name>ATP</name>
        <dbReference type="ChEBI" id="CHEBI:30616"/>
    </ligand>
</feature>
<keyword evidence="2" id="KW-1003">Cell membrane</keyword>
<dbReference type="PRINTS" id="PR00109">
    <property type="entry name" value="TYRKINASE"/>
</dbReference>
<dbReference type="GO" id="GO:0043235">
    <property type="term" value="C:receptor complex"/>
    <property type="evidence" value="ECO:0007669"/>
    <property type="project" value="TreeGrafter"/>
</dbReference>
<evidence type="ECO:0000256" key="1">
    <source>
        <dbReference type="ARBA" id="ARBA00004251"/>
    </source>
</evidence>
<protein>
    <recommendedName>
        <fullName evidence="18">Tyrosine-protein kinase receptor</fullName>
        <ecNumber evidence="18">2.7.10.1</ecNumber>
    </recommendedName>
</protein>
<evidence type="ECO:0000259" key="22">
    <source>
        <dbReference type="PROSITE" id="PS50011"/>
    </source>
</evidence>
<evidence type="ECO:0000256" key="4">
    <source>
        <dbReference type="ARBA" id="ARBA00022692"/>
    </source>
</evidence>
<dbReference type="GO" id="GO:0005886">
    <property type="term" value="C:plasma membrane"/>
    <property type="evidence" value="ECO:0007669"/>
    <property type="project" value="UniProtKB-SubCell"/>
</dbReference>
<evidence type="ECO:0000256" key="6">
    <source>
        <dbReference type="ARBA" id="ARBA00022741"/>
    </source>
</evidence>
<dbReference type="RefSeq" id="XP_014247913.1">
    <property type="nucleotide sequence ID" value="XM_014392427.2"/>
</dbReference>
<dbReference type="Proteomes" id="UP000494040">
    <property type="component" value="Unassembled WGS sequence"/>
</dbReference>
<dbReference type="FunFam" id="3.30.200.20:FF:000117">
    <property type="entry name" value="Tyrosine-protein kinase receptor"/>
    <property type="match status" value="1"/>
</dbReference>
<evidence type="ECO:0000313" key="24">
    <source>
        <dbReference type="EnsemblMetazoa" id="XP_024082780.1"/>
    </source>
</evidence>
<feature type="domain" description="MAM" evidence="23">
    <location>
        <begin position="27"/>
        <end position="191"/>
    </location>
</feature>
<evidence type="ECO:0000256" key="18">
    <source>
        <dbReference type="RuleBase" id="RU000312"/>
    </source>
</evidence>
<evidence type="ECO:0000256" key="10">
    <source>
        <dbReference type="ARBA" id="ARBA00023136"/>
    </source>
</evidence>
<evidence type="ECO:0000256" key="11">
    <source>
        <dbReference type="ARBA" id="ARBA00023137"/>
    </source>
</evidence>
<evidence type="ECO:0000256" key="12">
    <source>
        <dbReference type="ARBA" id="ARBA00023157"/>
    </source>
</evidence>
<dbReference type="SUPFAM" id="SSF56112">
    <property type="entry name" value="Protein kinase-like (PK-like)"/>
    <property type="match status" value="1"/>
</dbReference>
<organism evidence="24 25">
    <name type="scientific">Cimex lectularius</name>
    <name type="common">Bed bug</name>
    <name type="synonym">Acanthia lectularia</name>
    <dbReference type="NCBI Taxonomy" id="79782"/>
    <lineage>
        <taxon>Eukaryota</taxon>
        <taxon>Metazoa</taxon>
        <taxon>Ecdysozoa</taxon>
        <taxon>Arthropoda</taxon>
        <taxon>Hexapoda</taxon>
        <taxon>Insecta</taxon>
        <taxon>Pterygota</taxon>
        <taxon>Neoptera</taxon>
        <taxon>Paraneoptera</taxon>
        <taxon>Hemiptera</taxon>
        <taxon>Heteroptera</taxon>
        <taxon>Panheteroptera</taxon>
        <taxon>Cimicomorpha</taxon>
        <taxon>Cimicidae</taxon>
        <taxon>Cimex</taxon>
    </lineage>
</organism>
<accession>A0A8I6TM80</accession>
<dbReference type="PROSITE" id="PS50068">
    <property type="entry name" value="LDLRA_2"/>
    <property type="match status" value="1"/>
</dbReference>
<dbReference type="InterPro" id="IPR002172">
    <property type="entry name" value="LDrepeatLR_classA_rpt"/>
</dbReference>
<keyword evidence="4 18" id="KW-0812">Transmembrane</keyword>
<feature type="compositionally biased region" description="Low complexity" evidence="19">
    <location>
        <begin position="1254"/>
        <end position="1275"/>
    </location>
</feature>
<keyword evidence="7" id="KW-0418">Kinase</keyword>
<dbReference type="RefSeq" id="XP_024082780.1">
    <property type="nucleotide sequence ID" value="XM_024227012.1"/>
</dbReference>
<dbReference type="EC" id="2.7.10.1" evidence="18"/>
<dbReference type="Pfam" id="PF12810">
    <property type="entry name" value="ALK_LTK_GRD"/>
    <property type="match status" value="1"/>
</dbReference>
<dbReference type="InterPro" id="IPR055163">
    <property type="entry name" value="ALK/LTK-like_GRD"/>
</dbReference>
<dbReference type="Gene3D" id="4.10.400.10">
    <property type="entry name" value="Low-density Lipoprotein Receptor"/>
    <property type="match status" value="1"/>
</dbReference>
<dbReference type="InterPro" id="IPR000998">
    <property type="entry name" value="MAM_dom"/>
</dbReference>
<keyword evidence="3" id="KW-0808">Transferase</keyword>
<dbReference type="InterPro" id="IPR017441">
    <property type="entry name" value="Protein_kinase_ATP_BS"/>
</dbReference>
<evidence type="ECO:0000256" key="2">
    <source>
        <dbReference type="ARBA" id="ARBA00022475"/>
    </source>
</evidence>
<dbReference type="GO" id="GO:0005524">
    <property type="term" value="F:ATP binding"/>
    <property type="evidence" value="ECO:0007669"/>
    <property type="project" value="UniProtKB-UniRule"/>
</dbReference>
<dbReference type="GO" id="GO:0004714">
    <property type="term" value="F:transmembrane receptor protein tyrosine kinase activity"/>
    <property type="evidence" value="ECO:0007669"/>
    <property type="project" value="UniProtKB-EC"/>
</dbReference>
<comment type="caution">
    <text evidence="16">Lacks conserved residue(s) required for the propagation of feature annotation.</text>
</comment>
<evidence type="ECO:0000256" key="5">
    <source>
        <dbReference type="ARBA" id="ARBA00022729"/>
    </source>
</evidence>
<keyword evidence="14" id="KW-0325">Glycoprotein</keyword>
<dbReference type="KEGG" id="clec:106665745"/>
<dbReference type="PROSITE" id="PS01209">
    <property type="entry name" value="LDLRA_1"/>
    <property type="match status" value="1"/>
</dbReference>
<dbReference type="FunFam" id="2.60.120.200:FF:000193">
    <property type="entry name" value="Tyrosine-protein kinase receptor"/>
    <property type="match status" value="1"/>
</dbReference>
<reference evidence="24" key="1">
    <citation type="submission" date="2022-01" db="UniProtKB">
        <authorList>
            <consortium name="EnsemblMetazoa"/>
        </authorList>
    </citation>
    <scope>IDENTIFICATION</scope>
</reference>
<dbReference type="SMART" id="SM00219">
    <property type="entry name" value="TyrKc"/>
    <property type="match status" value="1"/>
</dbReference>
<keyword evidence="10 20" id="KW-0472">Membrane</keyword>
<dbReference type="EnsemblMetazoa" id="XM_024227012.1">
    <property type="protein sequence ID" value="XP_024082780.1"/>
    <property type="gene ID" value="LOC106665745"/>
</dbReference>
<evidence type="ECO:0000256" key="14">
    <source>
        <dbReference type="ARBA" id="ARBA00023180"/>
    </source>
</evidence>
<dbReference type="PROSITE" id="PS50060">
    <property type="entry name" value="MAM_2"/>
    <property type="match status" value="2"/>
</dbReference>
<comment type="similarity">
    <text evidence="18">Belongs to the protein kinase superfamily. Tyr protein kinase family. Insulin receptor subfamily.</text>
</comment>
<evidence type="ECO:0000259" key="23">
    <source>
        <dbReference type="PROSITE" id="PS50060"/>
    </source>
</evidence>
<dbReference type="CDD" id="cd05036">
    <property type="entry name" value="PTKc_ALK_LTK"/>
    <property type="match status" value="1"/>
</dbReference>
<dbReference type="PROSITE" id="PS00109">
    <property type="entry name" value="PROTEIN_KINASE_TYR"/>
    <property type="match status" value="1"/>
</dbReference>
<dbReference type="Pfam" id="PF00057">
    <property type="entry name" value="Ldl_recept_a"/>
    <property type="match status" value="1"/>
</dbReference>
<feature type="disulfide bond" evidence="16">
    <location>
        <begin position="226"/>
        <end position="244"/>
    </location>
</feature>
<feature type="signal peptide" evidence="21">
    <location>
        <begin position="1"/>
        <end position="23"/>
    </location>
</feature>
<dbReference type="InterPro" id="IPR036055">
    <property type="entry name" value="LDL_receptor-like_sf"/>
</dbReference>
<feature type="transmembrane region" description="Helical" evidence="20">
    <location>
        <begin position="832"/>
        <end position="854"/>
    </location>
</feature>
<keyword evidence="8 17" id="KW-0067">ATP-binding</keyword>
<keyword evidence="18" id="KW-0597">Phosphoprotein</keyword>
<keyword evidence="5 21" id="KW-0732">Signal</keyword>
<evidence type="ECO:0000256" key="13">
    <source>
        <dbReference type="ARBA" id="ARBA00023170"/>
    </source>
</evidence>
<dbReference type="SUPFAM" id="SSF49899">
    <property type="entry name" value="Concanavalin A-like lectins/glucanases"/>
    <property type="match status" value="2"/>
</dbReference>
<evidence type="ECO:0000256" key="16">
    <source>
        <dbReference type="PROSITE-ProRule" id="PRU00124"/>
    </source>
</evidence>
<dbReference type="InterPro" id="IPR020635">
    <property type="entry name" value="Tyr_kinase_cat_dom"/>
</dbReference>
<evidence type="ECO:0000256" key="17">
    <source>
        <dbReference type="PROSITE-ProRule" id="PRU10141"/>
    </source>
</evidence>
<feature type="domain" description="MAM" evidence="23">
    <location>
        <begin position="261"/>
        <end position="436"/>
    </location>
</feature>
<comment type="catalytic activity">
    <reaction evidence="15 18">
        <text>L-tyrosyl-[protein] + ATP = O-phospho-L-tyrosyl-[protein] + ADP + H(+)</text>
        <dbReference type="Rhea" id="RHEA:10596"/>
        <dbReference type="Rhea" id="RHEA-COMP:10136"/>
        <dbReference type="Rhea" id="RHEA-COMP:20101"/>
        <dbReference type="ChEBI" id="CHEBI:15378"/>
        <dbReference type="ChEBI" id="CHEBI:30616"/>
        <dbReference type="ChEBI" id="CHEBI:46858"/>
        <dbReference type="ChEBI" id="CHEBI:61978"/>
        <dbReference type="ChEBI" id="CHEBI:456216"/>
        <dbReference type="EC" id="2.7.10.1"/>
    </reaction>
</comment>
<dbReference type="InterPro" id="IPR050122">
    <property type="entry name" value="RTK"/>
</dbReference>
<sequence length="1307" mass="143994">MLSGRILVLVRVLALCMAIAVNGVSGTFCDFEKACSWKPEPGFKVVTGQEVNNSWIPGDGQLGGPFSDADNNTHGHFLYLLVKKPSTTTKEYHITSPEYPRTADKCHLSLWIHMSNMIGGNLKVVLVNSNKTSWFDKEKYGNNNNSWENHSFNIGRITQPFTIILVVTHTQRNRYPLHVAIDNIRLLDCFPGGPFKLFKQLNSYKERPREEHSTPKECSPVSQFQCYNNACIEATRVCNIELDCPNGEDEEQDCSEVPHFARCDFEEDTCGWHNKNGNHLKWIRNKGMTATPSTGPSNDHTFQNSSGYYMYVDMSGRKYDMGTPSELESPIFDPPPTCHNNNSSPYYNSCYISFFYHKYGPHSGSLGLFLVELQRTNITSKLWWSYGDKGNKWIRQVVRLPNITHRYYFQFEARKSFASRGDPGIDDISLSPKCFGIGIPPAHLGGYVYGSSTITPVLTTPPEVHPDFANSTYYLFGTCGAKGRYGPDQDNCTEAYNNTDVTIKVMKEKLLQGVQQWTVPHNGIYTLIARGGSGGRGSGGLAESRGAMVRTVLELKKGQQLYILVGQEGNDACKKDMAANRSSVCNLRSNTSKKGIFNALKEIKKLTYLPEGGGGGGATYVFTMSQKNKEKKPVIVAAGGGGLSHNSIIGEVLQYGHGINVSLQAITGDASGLVPAGAGGGWKSGNLTYRITTGLALLQGAVGGGACYETIDNSDKGAGGFGGGGGGCTSGGGGGGYSGGRAWAGKSTVGEGGYSWIETGSHRMTWIAQNRGPGALYVIPAIEGCGCDFLCIALDTYRSKVECICPANWHLSNNSVQCLMNPLKETEMSFKMMLGVMIISFLLICLACLCIYLYNRYQRTKVAMMRSKTLSGPDLQLNRLRVASNSMMTEYNPNYEFGGGVYSLRDLKEIPREHLRLVKALGQGAFGEVYQGFFKNRAGDAVEMPVAVKTLPELSSSQAETDFLMEALIMSKFNHPNIVHFIGVCFGEHPRFIVIELLAGGDLKTFLREARPKPDRAAPLTMKDLLNCIIDVAKGCKYMEENRFIHRDIAARNCLLTSKGPGRVVKIADFGMARDIYRADYYRKGGKAMLPIKWMPPEAFMDGIFTTKTDVWSFGVLMWEVMSMGYMPYTGCTNREVMQLVTNGGRLAPPTNCPSQLYGIMTQCWQPNPDNRPGFPLILERLGYCMQDPDVIKAPLPDYTKPPPSELDTTIMRPSALEECIQPDYLVPLPGPPEWDLTQQLPESRSTHPLLEHSSTSNTSPPATTNNNNQTTDPSVIPANKPHLVDHTDQPVYIVSSNIKQDGEVSC</sequence>
<dbReference type="EnsemblMetazoa" id="XM_014392427.2">
    <property type="protein sequence ID" value="XP_014247913.1"/>
    <property type="gene ID" value="LOC106665745"/>
</dbReference>
<dbReference type="EnsemblMetazoa" id="XM_024227013.1">
    <property type="protein sequence ID" value="XP_024082781.1"/>
    <property type="gene ID" value="LOC106665745"/>
</dbReference>
<dbReference type="PROSITE" id="PS00239">
    <property type="entry name" value="RECEPTOR_TYR_KIN_II"/>
    <property type="match status" value="1"/>
</dbReference>
<dbReference type="CDD" id="cd06263">
    <property type="entry name" value="MAM"/>
    <property type="match status" value="2"/>
</dbReference>
<dbReference type="InterPro" id="IPR008266">
    <property type="entry name" value="Tyr_kinase_AS"/>
</dbReference>
<dbReference type="OMA" id="NTACERQ"/>